<evidence type="ECO:0000313" key="2">
    <source>
        <dbReference type="Proteomes" id="UP001243757"/>
    </source>
</evidence>
<dbReference type="EMBL" id="JASNJD010000040">
    <property type="protein sequence ID" value="MDK3020928.1"/>
    <property type="molecule type" value="Genomic_DNA"/>
</dbReference>
<accession>A0ABT7F8N5</accession>
<protein>
    <submittedName>
        <fullName evidence="1">Uncharacterized protein</fullName>
    </submittedName>
</protein>
<reference evidence="1 2" key="1">
    <citation type="submission" date="2023-05" db="EMBL/GenBank/DDBJ databases">
        <title>Pseudodonghicola sp. nov.</title>
        <authorList>
            <person name="Huang J."/>
        </authorList>
    </citation>
    <scope>NUCLEOTIDE SEQUENCE [LARGE SCALE GENOMIC DNA]</scope>
    <source>
        <strain evidence="1 2">IC7</strain>
    </source>
</reference>
<dbReference type="RefSeq" id="WP_284483402.1">
    <property type="nucleotide sequence ID" value="NZ_JASNJD010000040.1"/>
</dbReference>
<dbReference type="Proteomes" id="UP001243757">
    <property type="component" value="Unassembled WGS sequence"/>
</dbReference>
<name>A0ABT7F8N5_9RHOB</name>
<evidence type="ECO:0000313" key="1">
    <source>
        <dbReference type="EMBL" id="MDK3020928.1"/>
    </source>
</evidence>
<proteinExistence type="predicted"/>
<gene>
    <name evidence="1" type="ORF">QO033_24900</name>
</gene>
<sequence>MTQAPDAAATPAFADLQGHLDALRTRDPVTVRAGHEDLGEGLWLSCDPAGQTEMTCGPDEAGFRLTVTGADSGVWASFGMRLPADVLFRGRYLGLLIEAEPSGLVSFSPTLRYRFRDGGLQDAGLPDPVVLPGGPQVHLSHIPIDPALAERTGDCELNLFFHSDAVDMRVLRMEPLLIS</sequence>
<organism evidence="1 2">
    <name type="scientific">Pseudodonghicola flavimaris</name>
    <dbReference type="NCBI Taxonomy" id="3050036"/>
    <lineage>
        <taxon>Bacteria</taxon>
        <taxon>Pseudomonadati</taxon>
        <taxon>Pseudomonadota</taxon>
        <taxon>Alphaproteobacteria</taxon>
        <taxon>Rhodobacterales</taxon>
        <taxon>Paracoccaceae</taxon>
        <taxon>Pseudodonghicola</taxon>
    </lineage>
</organism>
<keyword evidence="2" id="KW-1185">Reference proteome</keyword>
<comment type="caution">
    <text evidence="1">The sequence shown here is derived from an EMBL/GenBank/DDBJ whole genome shotgun (WGS) entry which is preliminary data.</text>
</comment>